<dbReference type="Proteomes" id="UP000474758">
    <property type="component" value="Unassembled WGS sequence"/>
</dbReference>
<dbReference type="AlphaFoldDB" id="A0A6M1TYE2"/>
<evidence type="ECO:0000259" key="13">
    <source>
        <dbReference type="Pfam" id="PF00725"/>
    </source>
</evidence>
<evidence type="ECO:0000256" key="11">
    <source>
        <dbReference type="ARBA" id="ARBA00023268"/>
    </source>
</evidence>
<keyword evidence="10" id="KW-0456">Lyase</keyword>
<dbReference type="UniPathway" id="UPA00659"/>
<evidence type="ECO:0000256" key="10">
    <source>
        <dbReference type="ARBA" id="ARBA00023239"/>
    </source>
</evidence>
<dbReference type="InterPro" id="IPR036291">
    <property type="entry name" value="NAD(P)-bd_dom_sf"/>
</dbReference>
<dbReference type="InterPro" id="IPR008927">
    <property type="entry name" value="6-PGluconate_DH-like_C_sf"/>
</dbReference>
<dbReference type="GO" id="GO:0006635">
    <property type="term" value="P:fatty acid beta-oxidation"/>
    <property type="evidence" value="ECO:0007669"/>
    <property type="project" value="UniProtKB-UniPathway"/>
</dbReference>
<comment type="caution">
    <text evidence="15">The sequence shown here is derived from an EMBL/GenBank/DDBJ whole genome shotgun (WGS) entry which is preliminary data.</text>
</comment>
<dbReference type="Pfam" id="PF00378">
    <property type="entry name" value="ECH_1"/>
    <property type="match status" value="1"/>
</dbReference>
<evidence type="ECO:0000256" key="6">
    <source>
        <dbReference type="ARBA" id="ARBA00023027"/>
    </source>
</evidence>
<dbReference type="SUPFAM" id="SSF48179">
    <property type="entry name" value="6-phosphogluconate dehydrogenase C-terminal domain-like"/>
    <property type="match status" value="2"/>
</dbReference>
<comment type="subcellular location">
    <subcellularLocation>
        <location evidence="1">Peroxisome</location>
    </subcellularLocation>
</comment>
<dbReference type="CDD" id="cd06558">
    <property type="entry name" value="crotonase-like"/>
    <property type="match status" value="1"/>
</dbReference>
<feature type="domain" description="3-hydroxyacyl-CoA dehydrogenase NAD binding" evidence="14">
    <location>
        <begin position="289"/>
        <end position="463"/>
    </location>
</feature>
<dbReference type="Gene3D" id="3.90.226.10">
    <property type="entry name" value="2-enoyl-CoA Hydratase, Chain A, domain 1"/>
    <property type="match status" value="1"/>
</dbReference>
<name>A0A6M1TYE2_9RHOB</name>
<feature type="domain" description="3-hydroxyacyl-CoA dehydrogenase C-terminal" evidence="13">
    <location>
        <begin position="469"/>
        <end position="560"/>
    </location>
</feature>
<dbReference type="InterPro" id="IPR001753">
    <property type="entry name" value="Enoyl-CoA_hydra/iso"/>
</dbReference>
<keyword evidence="5" id="KW-0560">Oxidoreductase</keyword>
<evidence type="ECO:0000256" key="12">
    <source>
        <dbReference type="ARBA" id="ARBA00049556"/>
    </source>
</evidence>
<evidence type="ECO:0000256" key="2">
    <source>
        <dbReference type="ARBA" id="ARBA00005005"/>
    </source>
</evidence>
<dbReference type="Gene3D" id="3.40.50.720">
    <property type="entry name" value="NAD(P)-binding Rossmann-like Domain"/>
    <property type="match status" value="1"/>
</dbReference>
<dbReference type="EMBL" id="JAALFE010000020">
    <property type="protein sequence ID" value="NGQ92627.1"/>
    <property type="molecule type" value="Genomic_DNA"/>
</dbReference>
<reference evidence="15 16" key="1">
    <citation type="submission" date="2020-02" db="EMBL/GenBank/DDBJ databases">
        <title>Rhodobacter translucens sp. nov., a novel bacterium isolated from activated sludge.</title>
        <authorList>
            <person name="Liu J."/>
        </authorList>
    </citation>
    <scope>NUCLEOTIDE SEQUENCE [LARGE SCALE GENOMIC DNA]</scope>
    <source>
        <strain evidence="15 16">HX-7-19</strain>
    </source>
</reference>
<keyword evidence="4" id="KW-0442">Lipid degradation</keyword>
<evidence type="ECO:0000259" key="14">
    <source>
        <dbReference type="Pfam" id="PF02737"/>
    </source>
</evidence>
<dbReference type="GO" id="GO:0016853">
    <property type="term" value="F:isomerase activity"/>
    <property type="evidence" value="ECO:0007669"/>
    <property type="project" value="UniProtKB-KW"/>
</dbReference>
<dbReference type="Pfam" id="PF02737">
    <property type="entry name" value="3HCDH_N"/>
    <property type="match status" value="1"/>
</dbReference>
<evidence type="ECO:0000313" key="15">
    <source>
        <dbReference type="EMBL" id="NGQ92627.1"/>
    </source>
</evidence>
<evidence type="ECO:0000256" key="5">
    <source>
        <dbReference type="ARBA" id="ARBA00023002"/>
    </source>
</evidence>
<evidence type="ECO:0000256" key="9">
    <source>
        <dbReference type="ARBA" id="ARBA00023235"/>
    </source>
</evidence>
<accession>A0A6M1TYE2</accession>
<sequence length="646" mass="67649">MTVTVERSGSVAVLTIDNPPVNALNTAVRARLVGLVAETEADPSITAVVLRGAGKLFVGGADLAEFDRPPEEPTLPEVIRRIEAAGKPWVAAIHGPALGGGLELALGCHHRVALPGATLGLPEVTLGFIPGAGGTQRLPRLVGIEAAVPVIAERDMLDSARAARMGLLDRIIEGDLTEGAVAFAAALTDCVPPASQRPLADPGVEFWDRAEARIGKAAKGAAAPLAALRAVRQGVEQGIREGLRHERETFLALKASEESAALRYLFRAERAALRPADLRGVAPREIGLVGVVGGGTMGSGIAAAFRNAGLRVVMSERDATALEKGLGTVRALFEAAERRGLITSEEAEARRAGLSGCVGLEGLADCDLVVEAVFEDLAVKRAVFADLGGLCRADAILATNTSYIDPRGIVAGSVSGDRVVGMHFFSPAQIMKLVEIIPLPETSAPVLATVFDLARRLGKVPVRSGICEGFIGNRILRRYRAEAEALLREGVPFADIDAAMRGFGYAMGPFEMQDMAGLDISFLNREAARARGEDVPEAPGDLLVRAGRKGIKTGAGWYDYAPGDRSPRHSTEAARIIAALAGADRPVAAEVIVERLTGALAAEGAAILAEGIAASPADIDLVQVHGYGFPRARGGPMFQKDRKQNP</sequence>
<dbReference type="Gene3D" id="1.10.1040.50">
    <property type="match status" value="1"/>
</dbReference>
<evidence type="ECO:0000256" key="8">
    <source>
        <dbReference type="ARBA" id="ARBA00023140"/>
    </source>
</evidence>
<dbReference type="FunFam" id="3.40.50.720:FF:000009">
    <property type="entry name" value="Fatty oxidation complex, alpha subunit"/>
    <property type="match status" value="1"/>
</dbReference>
<keyword evidence="3" id="KW-0276">Fatty acid metabolism</keyword>
<proteinExistence type="predicted"/>
<organism evidence="15 16">
    <name type="scientific">Paragemmobacter kunshanensis</name>
    <dbReference type="NCBI Taxonomy" id="2583234"/>
    <lineage>
        <taxon>Bacteria</taxon>
        <taxon>Pseudomonadati</taxon>
        <taxon>Pseudomonadota</taxon>
        <taxon>Alphaproteobacteria</taxon>
        <taxon>Rhodobacterales</taxon>
        <taxon>Paracoccaceae</taxon>
        <taxon>Paragemmobacter</taxon>
    </lineage>
</organism>
<dbReference type="SUPFAM" id="SSF51735">
    <property type="entry name" value="NAD(P)-binding Rossmann-fold domains"/>
    <property type="match status" value="1"/>
</dbReference>
<evidence type="ECO:0000256" key="4">
    <source>
        <dbReference type="ARBA" id="ARBA00022963"/>
    </source>
</evidence>
<keyword evidence="6" id="KW-0520">NAD</keyword>
<keyword evidence="8" id="KW-0576">Peroxisome</keyword>
<evidence type="ECO:0000256" key="1">
    <source>
        <dbReference type="ARBA" id="ARBA00004275"/>
    </source>
</evidence>
<keyword evidence="11" id="KW-0511">Multifunctional enzyme</keyword>
<comment type="pathway">
    <text evidence="2">Lipid metabolism; fatty acid beta-oxidation.</text>
</comment>
<dbReference type="PANTHER" id="PTHR23309">
    <property type="entry name" value="3-HYDROXYACYL-COA DEHYROGENASE"/>
    <property type="match status" value="1"/>
</dbReference>
<dbReference type="GO" id="GO:0070403">
    <property type="term" value="F:NAD+ binding"/>
    <property type="evidence" value="ECO:0007669"/>
    <property type="project" value="InterPro"/>
</dbReference>
<dbReference type="InterPro" id="IPR006108">
    <property type="entry name" value="3HC_DH_C"/>
</dbReference>
<dbReference type="InterPro" id="IPR006176">
    <property type="entry name" value="3-OHacyl-CoA_DH_NAD-bd"/>
</dbReference>
<evidence type="ECO:0000256" key="7">
    <source>
        <dbReference type="ARBA" id="ARBA00023098"/>
    </source>
</evidence>
<protein>
    <submittedName>
        <fullName evidence="15">3-hydroxyacyl-CoA dehydrogenase</fullName>
    </submittedName>
</protein>
<comment type="catalytic activity">
    <reaction evidence="12">
        <text>a (3S)-3-hydroxyacyl-CoA + NAD(+) = a 3-oxoacyl-CoA + NADH + H(+)</text>
        <dbReference type="Rhea" id="RHEA:22432"/>
        <dbReference type="ChEBI" id="CHEBI:15378"/>
        <dbReference type="ChEBI" id="CHEBI:57318"/>
        <dbReference type="ChEBI" id="CHEBI:57540"/>
        <dbReference type="ChEBI" id="CHEBI:57945"/>
        <dbReference type="ChEBI" id="CHEBI:90726"/>
        <dbReference type="EC" id="1.1.1.35"/>
    </reaction>
</comment>
<evidence type="ECO:0000256" key="3">
    <source>
        <dbReference type="ARBA" id="ARBA00022832"/>
    </source>
</evidence>
<evidence type="ECO:0000313" key="16">
    <source>
        <dbReference type="Proteomes" id="UP000474758"/>
    </source>
</evidence>
<dbReference type="InterPro" id="IPR029045">
    <property type="entry name" value="ClpP/crotonase-like_dom_sf"/>
</dbReference>
<dbReference type="Pfam" id="PF00725">
    <property type="entry name" value="3HCDH"/>
    <property type="match status" value="1"/>
</dbReference>
<keyword evidence="16" id="KW-1185">Reference proteome</keyword>
<keyword evidence="9" id="KW-0413">Isomerase</keyword>
<dbReference type="GO" id="GO:0004300">
    <property type="term" value="F:enoyl-CoA hydratase activity"/>
    <property type="evidence" value="ECO:0007669"/>
    <property type="project" value="UniProtKB-ARBA"/>
</dbReference>
<dbReference type="GO" id="GO:0003857">
    <property type="term" value="F:(3S)-3-hydroxyacyl-CoA dehydrogenase (NAD+) activity"/>
    <property type="evidence" value="ECO:0007669"/>
    <property type="project" value="UniProtKB-EC"/>
</dbReference>
<dbReference type="RefSeq" id="WP_165052488.1">
    <property type="nucleotide sequence ID" value="NZ_JAALFE010000020.1"/>
</dbReference>
<dbReference type="SUPFAM" id="SSF52096">
    <property type="entry name" value="ClpP/crotonase"/>
    <property type="match status" value="1"/>
</dbReference>
<keyword evidence="7" id="KW-0443">Lipid metabolism</keyword>
<gene>
    <name evidence="15" type="ORF">G5V65_17175</name>
</gene>